<feature type="region of interest" description="Disordered" evidence="1">
    <location>
        <begin position="44"/>
        <end position="79"/>
    </location>
</feature>
<gene>
    <name evidence="2" type="ORF">Q3C12_33275</name>
</gene>
<accession>A0ABT8VLN3</accession>
<keyword evidence="3" id="KW-1185">Reference proteome</keyword>
<evidence type="ECO:0000313" key="3">
    <source>
        <dbReference type="Proteomes" id="UP001168883"/>
    </source>
</evidence>
<sequence>MGKMLAGLVLFLVMSGTALFVGKNIGNQKQPDRIDIRGTITSVAKAPKTAPSSSGHPEDPNASVSSKDGVPAEPNPEGKIVSIMVEGPTTENQPYDKASVSLREHTKIYKKQGAELTRAAIEELTVGSEVEIAFDGPVAESYPVQALAGKLVILNKR</sequence>
<comment type="caution">
    <text evidence="2">The sequence shown here is derived from an EMBL/GenBank/DDBJ whole genome shotgun (WGS) entry which is preliminary data.</text>
</comment>
<dbReference type="RefSeq" id="WP_302881419.1">
    <property type="nucleotide sequence ID" value="NZ_JAUMKJ010000083.1"/>
</dbReference>
<dbReference type="Pfam" id="PF11518">
    <property type="entry name" value="DUF3221"/>
    <property type="match status" value="1"/>
</dbReference>
<protein>
    <submittedName>
        <fullName evidence="2">DUF3221 domain-containing protein</fullName>
    </submittedName>
</protein>
<dbReference type="Proteomes" id="UP001168883">
    <property type="component" value="Unassembled WGS sequence"/>
</dbReference>
<dbReference type="InterPro" id="IPR021598">
    <property type="entry name" value="DUF3221"/>
</dbReference>
<evidence type="ECO:0000313" key="2">
    <source>
        <dbReference type="EMBL" id="MDO3681871.1"/>
    </source>
</evidence>
<evidence type="ECO:0000256" key="1">
    <source>
        <dbReference type="SAM" id="MobiDB-lite"/>
    </source>
</evidence>
<organism evidence="2 3">
    <name type="scientific">Paenibacillus ehimensis</name>
    <dbReference type="NCBI Taxonomy" id="79264"/>
    <lineage>
        <taxon>Bacteria</taxon>
        <taxon>Bacillati</taxon>
        <taxon>Bacillota</taxon>
        <taxon>Bacilli</taxon>
        <taxon>Bacillales</taxon>
        <taxon>Paenibacillaceae</taxon>
        <taxon>Paenibacillus</taxon>
    </lineage>
</organism>
<proteinExistence type="predicted"/>
<name>A0ABT8VLN3_9BACL</name>
<reference evidence="2" key="1">
    <citation type="submission" date="2023-07" db="EMBL/GenBank/DDBJ databases">
        <authorList>
            <person name="Aktuganov G."/>
            <person name="Boyko T."/>
            <person name="Delegan Y."/>
            <person name="Galimzianova N."/>
            <person name="Gilvanova E."/>
            <person name="Korobov V."/>
            <person name="Kuzmina L."/>
            <person name="Melentiev A."/>
            <person name="Milman P."/>
            <person name="Ryabova A."/>
            <person name="Stupak E."/>
            <person name="Yasakov T."/>
            <person name="Zharikova N."/>
            <person name="Zhurenko E."/>
        </authorList>
    </citation>
    <scope>NUCLEOTIDE SEQUENCE</scope>
    <source>
        <strain evidence="2">IB-739</strain>
    </source>
</reference>
<dbReference type="EMBL" id="JAUMKJ010000083">
    <property type="protein sequence ID" value="MDO3681871.1"/>
    <property type="molecule type" value="Genomic_DNA"/>
</dbReference>